<dbReference type="Proteomes" id="UP000828941">
    <property type="component" value="Chromosome 14"/>
</dbReference>
<comment type="caution">
    <text evidence="1">The sequence shown here is derived from an EMBL/GenBank/DDBJ whole genome shotgun (WGS) entry which is preliminary data.</text>
</comment>
<accession>A0ACB9KHU7</accession>
<proteinExistence type="predicted"/>
<dbReference type="EMBL" id="CM039439">
    <property type="protein sequence ID" value="KAI4296766.1"/>
    <property type="molecule type" value="Genomic_DNA"/>
</dbReference>
<evidence type="ECO:0000313" key="2">
    <source>
        <dbReference type="Proteomes" id="UP000828941"/>
    </source>
</evidence>
<evidence type="ECO:0000313" key="1">
    <source>
        <dbReference type="EMBL" id="KAI4296766.1"/>
    </source>
</evidence>
<reference evidence="1 2" key="1">
    <citation type="journal article" date="2022" name="DNA Res.">
        <title>Chromosomal-level genome assembly of the orchid tree Bauhinia variegata (Leguminosae; Cercidoideae) supports the allotetraploid origin hypothesis of Bauhinia.</title>
        <authorList>
            <person name="Zhong Y."/>
            <person name="Chen Y."/>
            <person name="Zheng D."/>
            <person name="Pang J."/>
            <person name="Liu Y."/>
            <person name="Luo S."/>
            <person name="Meng S."/>
            <person name="Qian L."/>
            <person name="Wei D."/>
            <person name="Dai S."/>
            <person name="Zhou R."/>
        </authorList>
    </citation>
    <scope>NUCLEOTIDE SEQUENCE [LARGE SCALE GENOMIC DNA]</scope>
    <source>
        <strain evidence="1">BV-YZ2020</strain>
    </source>
</reference>
<protein>
    <submittedName>
        <fullName evidence="1">Uncharacterized protein</fullName>
    </submittedName>
</protein>
<gene>
    <name evidence="1" type="ORF">L6164_036692</name>
</gene>
<keyword evidence="2" id="KW-1185">Reference proteome</keyword>
<name>A0ACB9KHU7_BAUVA</name>
<organism evidence="1 2">
    <name type="scientific">Bauhinia variegata</name>
    <name type="common">Purple orchid tree</name>
    <name type="synonym">Phanera variegata</name>
    <dbReference type="NCBI Taxonomy" id="167791"/>
    <lineage>
        <taxon>Eukaryota</taxon>
        <taxon>Viridiplantae</taxon>
        <taxon>Streptophyta</taxon>
        <taxon>Embryophyta</taxon>
        <taxon>Tracheophyta</taxon>
        <taxon>Spermatophyta</taxon>
        <taxon>Magnoliopsida</taxon>
        <taxon>eudicotyledons</taxon>
        <taxon>Gunneridae</taxon>
        <taxon>Pentapetalae</taxon>
        <taxon>rosids</taxon>
        <taxon>fabids</taxon>
        <taxon>Fabales</taxon>
        <taxon>Fabaceae</taxon>
        <taxon>Cercidoideae</taxon>
        <taxon>Cercideae</taxon>
        <taxon>Bauhiniinae</taxon>
        <taxon>Bauhinia</taxon>
    </lineage>
</organism>
<sequence>MSSSSGNKWDPDKILKLYLHDYMIKKGMHETAAIFKKEADIDNSPIVIDSPDGFLHEWWSIFYETYSSKQNNQKNGPESSSKATQKTDDRICIPPVISQPSTTKQRPQQLQISSNFNRTIGQPVACPFPSKVYHRDHLSYLAKDADQSIHPINANKLKFMAGSSSNHMQQDISKLPQEQIFRESGGGIHLGSDVPRDPRDIVPRTIQPVDRLFETKASEGFNLVPLNGSWPPLNVGGEITQIMFQMAQAVIQQNQGQQLLSRDVENIKRRTALSSRVQENILDHVNAEEDRPVDENVDSFLSNENENADNRGVPFSNLKRISATCNPNEGFSFEEVGCLHSSKGKVLSCHFSSDGKVLASAGHEKKVVFIWNMETFDCVSTSEAHSLLITDVRFRPGSTIFATSSFDRTVKIWDAAKPNKSLFKFTGHAEQVMSLDFHPRKADLLCSCDNNDIIRLWNLNLSVCMHVIKGASKQVRFQPRFGKLLATATGNSINVIDIESNSLLYNLKGHVKDVLSICWEASGNYIASVSEDKACMWSVISGGKCIHELCLNGNKFQSCAFHPGYSNLVVIGGYQSLELWSPSESSKSWGIPAHKGLIAGLAESQQNQMMASASHDHCVKLWK</sequence>